<evidence type="ECO:0000313" key="2">
    <source>
        <dbReference type="Proteomes" id="UP001064048"/>
    </source>
</evidence>
<dbReference type="Proteomes" id="UP001064048">
    <property type="component" value="Chromosome 8"/>
</dbReference>
<evidence type="ECO:0000313" key="1">
    <source>
        <dbReference type="EMBL" id="KAI8426449.1"/>
    </source>
</evidence>
<proteinExistence type="predicted"/>
<comment type="caution">
    <text evidence="1">The sequence shown here is derived from an EMBL/GenBank/DDBJ whole genome shotgun (WGS) entry which is preliminary data.</text>
</comment>
<gene>
    <name evidence="1" type="ORF">MSG28_005276</name>
</gene>
<sequence length="347" mass="39308">MFNTLFSLLLFVFVTESTRDTYEHVPSVGRYIKVHRIPANWQDAQFRCRLEGGILASPENKDMFDAMLTIMNDRKISKVYTGIHATFSKGDYTTITGTPLSELDVGWMQGEPDNLNNEEDCLVMYSSGGLSDVKCTNVYPFICHKSPEMMDAHKCSYSQNGTTSSDYVLYNKTLSCYKFHKEGLFWPNAFRTCLAEDAYLAIINSEDESQFLKELFAQHPRQHIPDYVLSNITTSCYKFHKEGLFWPDAYKTCQAEGANLAIINSEAESQVLKELFAQNPPQDIPGQSLTEAGFKTFSDGEPNNMGNNKKCGSVMRNGLLDDHNCTERLAFICEKLVVPKFNLRSNN</sequence>
<name>A0ACC0JQU7_CHOFU</name>
<reference evidence="1 2" key="1">
    <citation type="journal article" date="2022" name="Genome Biol. Evol.">
        <title>The Spruce Budworm Genome: Reconstructing the Evolutionary History of Antifreeze Proteins.</title>
        <authorList>
            <person name="Beliveau C."/>
            <person name="Gagne P."/>
            <person name="Picq S."/>
            <person name="Vernygora O."/>
            <person name="Keeling C.I."/>
            <person name="Pinkney K."/>
            <person name="Doucet D."/>
            <person name="Wen F."/>
            <person name="Johnston J.S."/>
            <person name="Maaroufi H."/>
            <person name="Boyle B."/>
            <person name="Laroche J."/>
            <person name="Dewar K."/>
            <person name="Juretic N."/>
            <person name="Blackburn G."/>
            <person name="Nisole A."/>
            <person name="Brunet B."/>
            <person name="Brandao M."/>
            <person name="Lumley L."/>
            <person name="Duan J."/>
            <person name="Quan G."/>
            <person name="Lucarotti C.J."/>
            <person name="Roe A.D."/>
            <person name="Sperling F.A.H."/>
            <person name="Levesque R.C."/>
            <person name="Cusson M."/>
        </authorList>
    </citation>
    <scope>NUCLEOTIDE SEQUENCE [LARGE SCALE GENOMIC DNA]</scope>
    <source>
        <strain evidence="1">Glfc:IPQL:Cfum</strain>
    </source>
</reference>
<dbReference type="EMBL" id="CM046108">
    <property type="protein sequence ID" value="KAI8426449.1"/>
    <property type="molecule type" value="Genomic_DNA"/>
</dbReference>
<protein>
    <submittedName>
        <fullName evidence="1">Uncharacterized protein</fullName>
    </submittedName>
</protein>
<organism evidence="1 2">
    <name type="scientific">Choristoneura fumiferana</name>
    <name type="common">Spruce budworm moth</name>
    <name type="synonym">Archips fumiferana</name>
    <dbReference type="NCBI Taxonomy" id="7141"/>
    <lineage>
        <taxon>Eukaryota</taxon>
        <taxon>Metazoa</taxon>
        <taxon>Ecdysozoa</taxon>
        <taxon>Arthropoda</taxon>
        <taxon>Hexapoda</taxon>
        <taxon>Insecta</taxon>
        <taxon>Pterygota</taxon>
        <taxon>Neoptera</taxon>
        <taxon>Endopterygota</taxon>
        <taxon>Lepidoptera</taxon>
        <taxon>Glossata</taxon>
        <taxon>Ditrysia</taxon>
        <taxon>Tortricoidea</taxon>
        <taxon>Tortricidae</taxon>
        <taxon>Tortricinae</taxon>
        <taxon>Choristoneura</taxon>
    </lineage>
</organism>
<accession>A0ACC0JQU7</accession>
<keyword evidence="2" id="KW-1185">Reference proteome</keyword>